<keyword evidence="3" id="KW-1185">Reference proteome</keyword>
<proteinExistence type="predicted"/>
<dbReference type="PANTHER" id="PTHR31176:SF1">
    <property type="entry name" value="MFS DOMAIN-CONTAINING PROTEIN-RELATED"/>
    <property type="match status" value="1"/>
</dbReference>
<dbReference type="InterPro" id="IPR008574">
    <property type="entry name" value="Nematodes_ZYG-11_interact"/>
</dbReference>
<keyword evidence="1" id="KW-1133">Transmembrane helix</keyword>
<feature type="transmembrane region" description="Helical" evidence="1">
    <location>
        <begin position="211"/>
        <end position="232"/>
    </location>
</feature>
<evidence type="ECO:0000256" key="1">
    <source>
        <dbReference type="SAM" id="Phobius"/>
    </source>
</evidence>
<dbReference type="EMBL" id="CATQJL010000316">
    <property type="protein sequence ID" value="CAJ0608675.1"/>
    <property type="molecule type" value="Genomic_DNA"/>
</dbReference>
<protein>
    <submittedName>
        <fullName evidence="2">Uncharacterized protein</fullName>
    </submittedName>
</protein>
<accession>A0AA36MFU7</accession>
<keyword evidence="1" id="KW-0812">Transmembrane</keyword>
<feature type="transmembrane region" description="Helical" evidence="1">
    <location>
        <begin position="71"/>
        <end position="93"/>
    </location>
</feature>
<dbReference type="PANTHER" id="PTHR31176">
    <property type="entry name" value="MFS DOMAIN-CONTAINING PROTEIN-RELATED"/>
    <property type="match status" value="1"/>
</dbReference>
<evidence type="ECO:0000313" key="3">
    <source>
        <dbReference type="Proteomes" id="UP001176961"/>
    </source>
</evidence>
<gene>
    <name evidence="2" type="ORF">CYNAS_LOCUS20658</name>
</gene>
<feature type="transmembrane region" description="Helical" evidence="1">
    <location>
        <begin position="244"/>
        <end position="263"/>
    </location>
</feature>
<feature type="transmembrane region" description="Helical" evidence="1">
    <location>
        <begin position="157"/>
        <end position="176"/>
    </location>
</feature>
<organism evidence="2 3">
    <name type="scientific">Cylicocyclus nassatus</name>
    <name type="common">Nematode worm</name>
    <dbReference type="NCBI Taxonomy" id="53992"/>
    <lineage>
        <taxon>Eukaryota</taxon>
        <taxon>Metazoa</taxon>
        <taxon>Ecdysozoa</taxon>
        <taxon>Nematoda</taxon>
        <taxon>Chromadorea</taxon>
        <taxon>Rhabditida</taxon>
        <taxon>Rhabditina</taxon>
        <taxon>Rhabditomorpha</taxon>
        <taxon>Strongyloidea</taxon>
        <taxon>Strongylidae</taxon>
        <taxon>Cylicocyclus</taxon>
    </lineage>
</organism>
<evidence type="ECO:0000313" key="2">
    <source>
        <dbReference type="EMBL" id="CAJ0608675.1"/>
    </source>
</evidence>
<feature type="transmembrane region" description="Helical" evidence="1">
    <location>
        <begin position="99"/>
        <end position="118"/>
    </location>
</feature>
<feature type="transmembrane region" description="Helical" evidence="1">
    <location>
        <begin position="185"/>
        <end position="205"/>
    </location>
</feature>
<dbReference type="Pfam" id="PF05884">
    <property type="entry name" value="ZYG-11_interact"/>
    <property type="match status" value="1"/>
</dbReference>
<feature type="transmembrane region" description="Helical" evidence="1">
    <location>
        <begin position="130"/>
        <end position="151"/>
    </location>
</feature>
<comment type="caution">
    <text evidence="2">The sequence shown here is derived from an EMBL/GenBank/DDBJ whole genome shotgun (WGS) entry which is preliminary data.</text>
</comment>
<name>A0AA36MFU7_CYLNA</name>
<reference evidence="2" key="1">
    <citation type="submission" date="2023-07" db="EMBL/GenBank/DDBJ databases">
        <authorList>
            <consortium name="CYATHOMIX"/>
        </authorList>
    </citation>
    <scope>NUCLEOTIDE SEQUENCE</scope>
    <source>
        <strain evidence="2">N/A</strain>
    </source>
</reference>
<dbReference type="Proteomes" id="UP001176961">
    <property type="component" value="Unassembled WGS sequence"/>
</dbReference>
<dbReference type="AlphaFoldDB" id="A0AA36MFU7"/>
<sequence length="280" mass="30338">MDTVAEIYANYRQELEETMEGLRQRGQAFGESAPQLIEDTKSQIEPQTQELINAVQDTSDVSSPQKAVIEVFAWGSVMVLFANIGLGFGSYILGPFVSIFVGKFGATLAAFIAVPLYAHYEIKHFTGSDVGIRFELLSLAIFQGVLTGFVIDSLYLSATPFAVLTPAIVTVAFATISPTANGNRITLLGGSIGAAVGVNFLLGLITGSLTFVYFLMTLTYAGLTAVTMQLVFKNIQGDAQGHVYQNLLSCSFIIAKGMFYILFGSYNQEDVQQNDQSNQR</sequence>
<keyword evidence="1" id="KW-0472">Membrane</keyword>